<accession>A0AAV7J065</accession>
<dbReference type="InterPro" id="IPR018790">
    <property type="entry name" value="DUF2358"/>
</dbReference>
<evidence type="ECO:0000313" key="2">
    <source>
        <dbReference type="EMBL" id="KAH0564303.1"/>
    </source>
</evidence>
<evidence type="ECO:0000256" key="1">
    <source>
        <dbReference type="SAM" id="MobiDB-lite"/>
    </source>
</evidence>
<reference evidence="2 3" key="1">
    <citation type="journal article" date="2021" name="J. Hered.">
        <title>A chromosome-level genome assembly of the parasitoid wasp, Cotesia glomerata (Hymenoptera: Braconidae).</title>
        <authorList>
            <person name="Pinto B.J."/>
            <person name="Weis J.J."/>
            <person name="Gamble T."/>
            <person name="Ode P.J."/>
            <person name="Paul R."/>
            <person name="Zaspel J.M."/>
        </authorList>
    </citation>
    <scope>NUCLEOTIDE SEQUENCE [LARGE SCALE GENOMIC DNA]</scope>
    <source>
        <strain evidence="2">CgM1</strain>
    </source>
</reference>
<feature type="region of interest" description="Disordered" evidence="1">
    <location>
        <begin position="90"/>
        <end position="110"/>
    </location>
</feature>
<name>A0AAV7J065_COTGL</name>
<organism evidence="2 3">
    <name type="scientific">Cotesia glomerata</name>
    <name type="common">Lepidopteran parasitic wasp</name>
    <name type="synonym">Apanteles glomeratus</name>
    <dbReference type="NCBI Taxonomy" id="32391"/>
    <lineage>
        <taxon>Eukaryota</taxon>
        <taxon>Metazoa</taxon>
        <taxon>Ecdysozoa</taxon>
        <taxon>Arthropoda</taxon>
        <taxon>Hexapoda</taxon>
        <taxon>Insecta</taxon>
        <taxon>Pterygota</taxon>
        <taxon>Neoptera</taxon>
        <taxon>Endopterygota</taxon>
        <taxon>Hymenoptera</taxon>
        <taxon>Apocrita</taxon>
        <taxon>Ichneumonoidea</taxon>
        <taxon>Braconidae</taxon>
        <taxon>Microgastrinae</taxon>
        <taxon>Cotesia</taxon>
    </lineage>
</organism>
<dbReference type="EMBL" id="JAHXZJ010000002">
    <property type="protein sequence ID" value="KAH0564303.1"/>
    <property type="molecule type" value="Genomic_DNA"/>
</dbReference>
<dbReference type="Proteomes" id="UP000826195">
    <property type="component" value="Unassembled WGS sequence"/>
</dbReference>
<feature type="compositionally biased region" description="Polar residues" evidence="1">
    <location>
        <begin position="100"/>
        <end position="110"/>
    </location>
</feature>
<gene>
    <name evidence="2" type="ORF">KQX54_011324</name>
</gene>
<comment type="caution">
    <text evidence="2">The sequence shown here is derived from an EMBL/GenBank/DDBJ whole genome shotgun (WGS) entry which is preliminary data.</text>
</comment>
<keyword evidence="3" id="KW-1185">Reference proteome</keyword>
<protein>
    <submittedName>
        <fullName evidence="2">Uncharacterized protein</fullName>
    </submittedName>
</protein>
<dbReference type="PANTHER" id="PTHR31094">
    <property type="entry name" value="RIKEN CDNA 2310061I04 GENE"/>
    <property type="match status" value="1"/>
</dbReference>
<dbReference type="AlphaFoldDB" id="A0AAV7J065"/>
<dbReference type="PANTHER" id="PTHR31094:SF2">
    <property type="entry name" value="RIKEN CDNA 2310061I04 GENE"/>
    <property type="match status" value="1"/>
</dbReference>
<sequence length="274" mass="31537">MALCVRAIPNKILSFVGTKSQTQLDRRLARLIGTSQFLHEAQCVSRKSSPELIIPSAYNAREYLNNFKKSTNEIKLYAVASQLPKKSVDLPKQDEFSGENPDQSSNHGQPTSEALLKVYKTLQTDLPRFFVTIMDYRIYSRDIEFINHIKGTATKGLNNYMRQILFLRVGGHLTYAYIKLEVLKITMHSEDSTIRVRWRIRGLSTYKAFFNFWKFKWLKSIGGIKSLESWYDGYSVFFVNAQGQVYRHVADKMMPDEEMIQDKGKPDIAAKLAA</sequence>
<proteinExistence type="predicted"/>
<dbReference type="Pfam" id="PF10184">
    <property type="entry name" value="DUF2358"/>
    <property type="match status" value="1"/>
</dbReference>
<evidence type="ECO:0000313" key="3">
    <source>
        <dbReference type="Proteomes" id="UP000826195"/>
    </source>
</evidence>